<protein>
    <recommendedName>
        <fullName evidence="1">PID domain-containing protein</fullName>
    </recommendedName>
</protein>
<comment type="caution">
    <text evidence="2">The sequence shown here is derived from an EMBL/GenBank/DDBJ whole genome shotgun (WGS) entry which is preliminary data.</text>
</comment>
<dbReference type="Gene3D" id="2.30.29.30">
    <property type="entry name" value="Pleckstrin-homology domain (PH domain)/Phosphotyrosine-binding domain (PTB)"/>
    <property type="match status" value="1"/>
</dbReference>
<dbReference type="InterPro" id="IPR011993">
    <property type="entry name" value="PH-like_dom_sf"/>
</dbReference>
<dbReference type="EMBL" id="JAKMXF010000144">
    <property type="protein sequence ID" value="KAI6656330.1"/>
    <property type="molecule type" value="Genomic_DNA"/>
</dbReference>
<dbReference type="Proteomes" id="UP001165289">
    <property type="component" value="Unassembled WGS sequence"/>
</dbReference>
<dbReference type="SUPFAM" id="SSF50729">
    <property type="entry name" value="PH domain-like"/>
    <property type="match status" value="1"/>
</dbReference>
<reference evidence="2 3" key="1">
    <citation type="journal article" date="2023" name="BMC Biol.">
        <title>The compact genome of the sponge Oopsacas minuta (Hexactinellida) is lacking key metazoan core genes.</title>
        <authorList>
            <person name="Santini S."/>
            <person name="Schenkelaars Q."/>
            <person name="Jourda C."/>
            <person name="Duchesne M."/>
            <person name="Belahbib H."/>
            <person name="Rocher C."/>
            <person name="Selva M."/>
            <person name="Riesgo A."/>
            <person name="Vervoort M."/>
            <person name="Leys S.P."/>
            <person name="Kodjabachian L."/>
            <person name="Le Bivic A."/>
            <person name="Borchiellini C."/>
            <person name="Claverie J.M."/>
            <person name="Renard E."/>
        </authorList>
    </citation>
    <scope>NUCLEOTIDE SEQUENCE [LARGE SCALE GENOMIC DNA]</scope>
    <source>
        <strain evidence="2">SPO-2</strain>
    </source>
</reference>
<feature type="domain" description="PID" evidence="1">
    <location>
        <begin position="70"/>
        <end position="218"/>
    </location>
</feature>
<evidence type="ECO:0000313" key="2">
    <source>
        <dbReference type="EMBL" id="KAI6656330.1"/>
    </source>
</evidence>
<organism evidence="2 3">
    <name type="scientific">Oopsacas minuta</name>
    <dbReference type="NCBI Taxonomy" id="111878"/>
    <lineage>
        <taxon>Eukaryota</taxon>
        <taxon>Metazoa</taxon>
        <taxon>Porifera</taxon>
        <taxon>Hexactinellida</taxon>
        <taxon>Hexasterophora</taxon>
        <taxon>Lyssacinosida</taxon>
        <taxon>Leucopsacidae</taxon>
        <taxon>Oopsacas</taxon>
    </lineage>
</organism>
<dbReference type="SMART" id="SM00462">
    <property type="entry name" value="PTB"/>
    <property type="match status" value="1"/>
</dbReference>
<dbReference type="Pfam" id="PF00640">
    <property type="entry name" value="PID"/>
    <property type="match status" value="1"/>
</dbReference>
<evidence type="ECO:0000259" key="1">
    <source>
        <dbReference type="PROSITE" id="PS01179"/>
    </source>
</evidence>
<gene>
    <name evidence="2" type="ORF">LOD99_1130</name>
</gene>
<dbReference type="CDD" id="cd00934">
    <property type="entry name" value="PTB"/>
    <property type="match status" value="1"/>
</dbReference>
<dbReference type="AlphaFoldDB" id="A0AAV7K660"/>
<dbReference type="PANTHER" id="PTHR11232">
    <property type="entry name" value="PHOSPHOTYROSINE INTERACTION DOMAIN-CONTAINING FAMILY MEMBER"/>
    <property type="match status" value="1"/>
</dbReference>
<evidence type="ECO:0000313" key="3">
    <source>
        <dbReference type="Proteomes" id="UP001165289"/>
    </source>
</evidence>
<dbReference type="InterPro" id="IPR006020">
    <property type="entry name" value="PTB/PI_dom"/>
</dbReference>
<dbReference type="PROSITE" id="PS01179">
    <property type="entry name" value="PID"/>
    <property type="match status" value="1"/>
</dbReference>
<sequence>MSSFGAKLSNIVKLSPRLSTSRDRSGYSRHRPHSVGAEVMSNQHAYQHKPDFIPDTLDHDLTPFVQGLYWHVTLLGHQEVAWYLKDKESITQLVKLMVPEPVETQGATRGVEQDVTIKVTTLQMCIKDKVSQGVEYDFPISRLIYCGTDTNHTDTFIFITKEDGVDSEAPTHHGYVFRCVSPEKARTLALCVAKAYHLAFKVWKEEQGLATNHPERDLIFEPYPSNAEEISKAHTPDMLRKRVEEFLGSGSSGEDPVVPKPSPKAIVSRRPSVLLSEHGEEMSAAFQQALASKRPGLLEMNLDTDEVMRLTVGTLAKHSDPGSLENLMH</sequence>
<proteinExistence type="predicted"/>
<name>A0AAV7K660_9METZ</name>
<dbReference type="PANTHER" id="PTHR11232:SF74">
    <property type="entry name" value="PTB DOMAIN-CONTAINING ADAPTER PROTEIN CED-6-LIKE PROTEIN"/>
    <property type="match status" value="1"/>
</dbReference>
<accession>A0AAV7K660</accession>
<keyword evidence="3" id="KW-1185">Reference proteome</keyword>
<dbReference type="InterPro" id="IPR051133">
    <property type="entry name" value="Adapter_Engulfment-Domain"/>
</dbReference>